<name>A0ABV6Y436_9HYPH</name>
<feature type="transmembrane region" description="Helical" evidence="1">
    <location>
        <begin position="65"/>
        <end position="85"/>
    </location>
</feature>
<sequence>MLSFQTIIYSLCLLTSAGCALLLVRSYGQSRAKLLLWSALCFVLLAVNNLLVVIDLLVLPSVDLVPLRNLASLAAVSVLLFGFIWETE</sequence>
<keyword evidence="1" id="KW-0812">Transmembrane</keyword>
<gene>
    <name evidence="2" type="ORF">ACETIH_04730</name>
</gene>
<reference evidence="2 3" key="1">
    <citation type="submission" date="2024-09" db="EMBL/GenBank/DDBJ databases">
        <title>Nodulacao em especies de Leguminosae Basais da Amazonia e Caracterizacao dos Rizobios e Bacterias Associadas aos Nodulos.</title>
        <authorList>
            <person name="Jambeiro I.C.A."/>
            <person name="Lopes I.S."/>
            <person name="Aguiar E.R.G.R."/>
            <person name="Santos A.F.J."/>
            <person name="Dos Santos J.M.F."/>
            <person name="Gross E."/>
        </authorList>
    </citation>
    <scope>NUCLEOTIDE SEQUENCE [LARGE SCALE GENOMIC DNA]</scope>
    <source>
        <strain evidence="2 3">BRUESC1165</strain>
    </source>
</reference>
<protein>
    <submittedName>
        <fullName evidence="2">DUF5985 family protein</fullName>
    </submittedName>
</protein>
<keyword evidence="3" id="KW-1185">Reference proteome</keyword>
<accession>A0ABV6Y436</accession>
<keyword evidence="1" id="KW-0472">Membrane</keyword>
<comment type="caution">
    <text evidence="2">The sequence shown here is derived from an EMBL/GenBank/DDBJ whole genome shotgun (WGS) entry which is preliminary data.</text>
</comment>
<evidence type="ECO:0000313" key="3">
    <source>
        <dbReference type="Proteomes" id="UP001593940"/>
    </source>
</evidence>
<evidence type="ECO:0000256" key="1">
    <source>
        <dbReference type="SAM" id="Phobius"/>
    </source>
</evidence>
<dbReference type="EMBL" id="JBHOMY010000011">
    <property type="protein sequence ID" value="MFC1456041.1"/>
    <property type="molecule type" value="Genomic_DNA"/>
</dbReference>
<dbReference type="Proteomes" id="UP001593940">
    <property type="component" value="Unassembled WGS sequence"/>
</dbReference>
<proteinExistence type="predicted"/>
<dbReference type="InterPro" id="IPR046027">
    <property type="entry name" value="DUF5985"/>
</dbReference>
<feature type="transmembrane region" description="Helical" evidence="1">
    <location>
        <begin position="6"/>
        <end position="24"/>
    </location>
</feature>
<dbReference type="Pfam" id="PF19447">
    <property type="entry name" value="DUF5985"/>
    <property type="match status" value="1"/>
</dbReference>
<dbReference type="RefSeq" id="WP_377028974.1">
    <property type="nucleotide sequence ID" value="NZ_JBHOMY010000011.1"/>
</dbReference>
<evidence type="ECO:0000313" key="2">
    <source>
        <dbReference type="EMBL" id="MFC1456041.1"/>
    </source>
</evidence>
<feature type="transmembrane region" description="Helical" evidence="1">
    <location>
        <begin position="36"/>
        <end position="59"/>
    </location>
</feature>
<keyword evidence="1" id="KW-1133">Transmembrane helix</keyword>
<organism evidence="2 3">
    <name type="scientific">Microvirga arabica</name>
    <dbReference type="NCBI Taxonomy" id="1128671"/>
    <lineage>
        <taxon>Bacteria</taxon>
        <taxon>Pseudomonadati</taxon>
        <taxon>Pseudomonadota</taxon>
        <taxon>Alphaproteobacteria</taxon>
        <taxon>Hyphomicrobiales</taxon>
        <taxon>Methylobacteriaceae</taxon>
        <taxon>Microvirga</taxon>
    </lineage>
</organism>